<dbReference type="CDD" id="cd00160">
    <property type="entry name" value="RhoGEF"/>
    <property type="match status" value="1"/>
</dbReference>
<dbReference type="Gene3D" id="2.30.29.30">
    <property type="entry name" value="Pleckstrin-homology domain (PH domain)/Phosphotyrosine-binding domain (PTB)"/>
    <property type="match status" value="1"/>
</dbReference>
<feature type="region of interest" description="Disordered" evidence="1">
    <location>
        <begin position="1"/>
        <end position="24"/>
    </location>
</feature>
<dbReference type="SUPFAM" id="SSF48065">
    <property type="entry name" value="DBL homology domain (DH-domain)"/>
    <property type="match status" value="1"/>
</dbReference>
<dbReference type="CDD" id="cd05992">
    <property type="entry name" value="PB1"/>
    <property type="match status" value="1"/>
</dbReference>
<evidence type="ECO:0000256" key="1">
    <source>
        <dbReference type="SAM" id="MobiDB-lite"/>
    </source>
</evidence>
<dbReference type="GO" id="GO:0000935">
    <property type="term" value="C:division septum"/>
    <property type="evidence" value="ECO:0007669"/>
    <property type="project" value="TreeGrafter"/>
</dbReference>
<evidence type="ECO:0000259" key="3">
    <source>
        <dbReference type="PROSITE" id="PS51745"/>
    </source>
</evidence>
<dbReference type="GO" id="GO:0043332">
    <property type="term" value="C:mating projection tip"/>
    <property type="evidence" value="ECO:0007669"/>
    <property type="project" value="TreeGrafter"/>
</dbReference>
<feature type="region of interest" description="Disordered" evidence="1">
    <location>
        <begin position="563"/>
        <end position="585"/>
    </location>
</feature>
<dbReference type="SMART" id="SM00666">
    <property type="entry name" value="PB1"/>
    <property type="match status" value="1"/>
</dbReference>
<dbReference type="Pfam" id="PF00621">
    <property type="entry name" value="RhoGEF"/>
    <property type="match status" value="1"/>
</dbReference>
<feature type="region of interest" description="Disordered" evidence="1">
    <location>
        <begin position="666"/>
        <end position="732"/>
    </location>
</feature>
<dbReference type="PANTHER" id="PTHR47339:SF1">
    <property type="entry name" value="CELL DIVISION CONTROL PROTEIN 24"/>
    <property type="match status" value="1"/>
</dbReference>
<feature type="compositionally biased region" description="Polar residues" evidence="1">
    <location>
        <begin position="1004"/>
        <end position="1013"/>
    </location>
</feature>
<dbReference type="SUPFAM" id="SSF54277">
    <property type="entry name" value="CAD &amp; PB1 domains"/>
    <property type="match status" value="1"/>
</dbReference>
<dbReference type="OrthoDB" id="1594986at2759"/>
<reference evidence="4 5" key="1">
    <citation type="submission" date="2018-11" db="EMBL/GenBank/DDBJ databases">
        <title>Genome sequence of Apiotrichum porosum DSM 27194.</title>
        <authorList>
            <person name="Aliyu H."/>
            <person name="Gorte O."/>
            <person name="Ochsenreither K."/>
        </authorList>
    </citation>
    <scope>NUCLEOTIDE SEQUENCE [LARGE SCALE GENOMIC DNA]</scope>
    <source>
        <strain evidence="4 5">DSM 27194</strain>
    </source>
</reference>
<dbReference type="CDD" id="cd13246">
    <property type="entry name" value="PH_Scd1"/>
    <property type="match status" value="1"/>
</dbReference>
<feature type="compositionally biased region" description="Basic and acidic residues" evidence="1">
    <location>
        <begin position="666"/>
        <end position="677"/>
    </location>
</feature>
<dbReference type="SUPFAM" id="SSF50729">
    <property type="entry name" value="PH domain-like"/>
    <property type="match status" value="1"/>
</dbReference>
<dbReference type="GO" id="GO:0030010">
    <property type="term" value="P:establishment of cell polarity"/>
    <property type="evidence" value="ECO:0007669"/>
    <property type="project" value="TreeGrafter"/>
</dbReference>
<protein>
    <recommendedName>
        <fullName evidence="6">DH domain-containing protein</fullName>
    </recommendedName>
</protein>
<dbReference type="Gene3D" id="3.10.20.90">
    <property type="entry name" value="Phosphatidylinositol 3-kinase Catalytic Subunit, Chain A, domain 1"/>
    <property type="match status" value="1"/>
</dbReference>
<keyword evidence="5" id="KW-1185">Reference proteome</keyword>
<feature type="compositionally biased region" description="Low complexity" evidence="1">
    <location>
        <begin position="971"/>
        <end position="985"/>
    </location>
</feature>
<proteinExistence type="predicted"/>
<dbReference type="PROSITE" id="PS50010">
    <property type="entry name" value="DH_2"/>
    <property type="match status" value="1"/>
</dbReference>
<feature type="domain" description="PB1" evidence="3">
    <location>
        <begin position="1016"/>
        <end position="1102"/>
    </location>
</feature>
<dbReference type="InterPro" id="IPR011993">
    <property type="entry name" value="PH-like_dom_sf"/>
</dbReference>
<dbReference type="GO" id="GO:0005737">
    <property type="term" value="C:cytoplasm"/>
    <property type="evidence" value="ECO:0007669"/>
    <property type="project" value="TreeGrafter"/>
</dbReference>
<dbReference type="InterPro" id="IPR053793">
    <property type="entry name" value="PB1-like"/>
</dbReference>
<feature type="region of interest" description="Disordered" evidence="1">
    <location>
        <begin position="779"/>
        <end position="1014"/>
    </location>
</feature>
<dbReference type="InterPro" id="IPR035899">
    <property type="entry name" value="DBL_dom_sf"/>
</dbReference>
<dbReference type="InterPro" id="IPR000270">
    <property type="entry name" value="PB1_dom"/>
</dbReference>
<dbReference type="SMART" id="SM00325">
    <property type="entry name" value="RhoGEF"/>
    <property type="match status" value="1"/>
</dbReference>
<dbReference type="Pfam" id="PF15411">
    <property type="entry name" value="PH_10"/>
    <property type="match status" value="1"/>
</dbReference>
<dbReference type="Proteomes" id="UP000279236">
    <property type="component" value="Unassembled WGS sequence"/>
</dbReference>
<gene>
    <name evidence="4" type="ORF">EHS24_008378</name>
</gene>
<dbReference type="GeneID" id="39592921"/>
<dbReference type="InterPro" id="IPR033511">
    <property type="entry name" value="Cdc24/Scd1_PH_dom"/>
</dbReference>
<dbReference type="PANTHER" id="PTHR47339">
    <property type="entry name" value="CELL DIVISION CONTROL PROTEIN 24"/>
    <property type="match status" value="1"/>
</dbReference>
<evidence type="ECO:0000313" key="4">
    <source>
        <dbReference type="EMBL" id="RSH80949.1"/>
    </source>
</evidence>
<dbReference type="InterPro" id="IPR053026">
    <property type="entry name" value="CDC42_GEF"/>
</dbReference>
<dbReference type="FunFam" id="2.30.29.30:FF:000365">
    <property type="entry name" value="Related to CDC24-GTP/GDP exchange factor for Cdc42p"/>
    <property type="match status" value="1"/>
</dbReference>
<organism evidence="4 5">
    <name type="scientific">Apiotrichum porosum</name>
    <dbReference type="NCBI Taxonomy" id="105984"/>
    <lineage>
        <taxon>Eukaryota</taxon>
        <taxon>Fungi</taxon>
        <taxon>Dikarya</taxon>
        <taxon>Basidiomycota</taxon>
        <taxon>Agaricomycotina</taxon>
        <taxon>Tremellomycetes</taxon>
        <taxon>Trichosporonales</taxon>
        <taxon>Trichosporonaceae</taxon>
        <taxon>Apiotrichum</taxon>
    </lineage>
</organism>
<dbReference type="SMART" id="SM00233">
    <property type="entry name" value="PH"/>
    <property type="match status" value="1"/>
</dbReference>
<dbReference type="AlphaFoldDB" id="A0A427XQ24"/>
<evidence type="ECO:0000313" key="5">
    <source>
        <dbReference type="Proteomes" id="UP000279236"/>
    </source>
</evidence>
<dbReference type="STRING" id="105984.A0A427XQ24"/>
<name>A0A427XQ24_9TREE</name>
<accession>A0A427XQ24</accession>
<feature type="compositionally biased region" description="Polar residues" evidence="1">
    <location>
        <begin position="692"/>
        <end position="716"/>
    </location>
</feature>
<sequence length="1102" mass="120888">MSISRKRVGSVSQRNDSPLPPLDIQSIQMPSNPQNALALKTAALSSTKSLFQMASSLRKRLRNVEDFSVFLEQPPSAPQLDVVSHMCHVLRLGSPLCVLYNQLIPVFITPSSPIYADIPAPNPIPYDLPNFMDNPDGVRNWAKRSGESKSCQKLIAQFCMAMKQRREEGRWHNDASWALHELWGKSTGDDNEVESYDSTGLMKVFQTVEYMLDCLPNSALSPLSPTPTNSFAASTHPFAAMTPLAASTNTARQSYEVPYSASSSTTLVNPMLAQSNGVANMDDSAGPGPSTVEQLKSSSDPALQGNAFKTVEELVRSERSYVQEMEILERCSAEIVAAELINPETVFSIFSNLRSILDFQRKFLIKLETEYEPIEEQGCQAWTEGRWGRPFVDMEKEFECYGPYCANYLDAIALINSYMPYLMAGQDLPDGQRPCLHPERELQAFMIKPIQRITKYGLLLDAILHATAKFEYPHRVELEAGLAAVRRIAADINETTAFKAKQATVRELVDRVDDWKGHDYERFGDLHLDDQFTVSKADSPRDYHVFLFDKMMLCCKEITPDKKSKGGKNSNMLRKDKTQSKSNMGAKPRLALKGRIFVSNITHAVLLPPSAGDQFAAPRVKIIWSVPAKNGDSEQDVEDSFVMSGRTEDQMKKWGDKVMELAAAAKKEQNDRHERARQNSRMSDPNRGPYWAQSSFAPPTPAQTHSDFFSPTTPAHSNYYLPDGDEDDELRASSGSLNGLAIYGVPGVPFPAGGNRRAQSQQSLPAIHQTELRTRAMTEDHNGPSITQWRQQAPPLPQAPHLPRITSGGSVAASDASWTSANGSRRPSQSRLGRPDEDIEEEGRGYGVNPGGPPPGAFARYESQRGMSRTPSQGVTGVSTGSGGIPPPPPLRSRSASSPNVYQQAQVSPIPPLPMTAATTNGGSNWPTQHSNNAPYPPSGSATSSSTGLGSTPGGTAYFTRRMSTGKRSSQESQTTETSETSSQSPRTPYTNATPGDLRGATPVSRQNSQEAPPSTVFVKVRSGDANFVIPVQSDVSYRTLYEKVVKKLRICSARHTAAGLDVVVKIKWLDSDGDEVVIKTDSDVQIMLLEAASEQIQLIAT</sequence>
<dbReference type="InterPro" id="IPR001849">
    <property type="entry name" value="PH_domain"/>
</dbReference>
<comment type="caution">
    <text evidence="4">The sequence shown here is derived from an EMBL/GenBank/DDBJ whole genome shotgun (WGS) entry which is preliminary data.</text>
</comment>
<evidence type="ECO:0000259" key="2">
    <source>
        <dbReference type="PROSITE" id="PS50010"/>
    </source>
</evidence>
<feature type="compositionally biased region" description="Polar residues" evidence="1">
    <location>
        <begin position="816"/>
        <end position="831"/>
    </location>
</feature>
<dbReference type="EMBL" id="RSCE01000007">
    <property type="protein sequence ID" value="RSH80949.1"/>
    <property type="molecule type" value="Genomic_DNA"/>
</dbReference>
<dbReference type="InterPro" id="IPR000219">
    <property type="entry name" value="DH_dom"/>
</dbReference>
<dbReference type="GO" id="GO:0005085">
    <property type="term" value="F:guanyl-nucleotide exchange factor activity"/>
    <property type="evidence" value="ECO:0007669"/>
    <property type="project" value="InterPro"/>
</dbReference>
<feature type="compositionally biased region" description="Polar residues" evidence="1">
    <location>
        <begin position="917"/>
        <end position="933"/>
    </location>
</feature>
<evidence type="ECO:0008006" key="6">
    <source>
        <dbReference type="Google" id="ProtNLM"/>
    </source>
</evidence>
<dbReference type="PROSITE" id="PS51745">
    <property type="entry name" value="PB1"/>
    <property type="match status" value="1"/>
</dbReference>
<dbReference type="GO" id="GO:0031106">
    <property type="term" value="P:septin ring organization"/>
    <property type="evidence" value="ECO:0007669"/>
    <property type="project" value="TreeGrafter"/>
</dbReference>
<dbReference type="Gene3D" id="1.20.900.10">
    <property type="entry name" value="Dbl homology (DH) domain"/>
    <property type="match status" value="1"/>
</dbReference>
<dbReference type="RefSeq" id="XP_028475668.1">
    <property type="nucleotide sequence ID" value="XM_028623694.1"/>
</dbReference>
<dbReference type="GO" id="GO:0005634">
    <property type="term" value="C:nucleus"/>
    <property type="evidence" value="ECO:0007669"/>
    <property type="project" value="TreeGrafter"/>
</dbReference>
<feature type="compositionally biased region" description="Low complexity" evidence="1">
    <location>
        <begin position="939"/>
        <end position="957"/>
    </location>
</feature>
<dbReference type="Pfam" id="PF00564">
    <property type="entry name" value="PB1"/>
    <property type="match status" value="1"/>
</dbReference>
<feature type="domain" description="DH" evidence="2">
    <location>
        <begin position="306"/>
        <end position="495"/>
    </location>
</feature>